<dbReference type="GO" id="GO:0000175">
    <property type="term" value="F:3'-5'-RNA exonuclease activity"/>
    <property type="evidence" value="ECO:0007669"/>
    <property type="project" value="TreeGrafter"/>
</dbReference>
<name>H2YGG8_CIOSA</name>
<reference evidence="2" key="1">
    <citation type="submission" date="2003-08" db="EMBL/GenBank/DDBJ databases">
        <authorList>
            <person name="Birren B."/>
            <person name="Nusbaum C."/>
            <person name="Abebe A."/>
            <person name="Abouelleil A."/>
            <person name="Adekoya E."/>
            <person name="Ait-zahra M."/>
            <person name="Allen N."/>
            <person name="Allen T."/>
            <person name="An P."/>
            <person name="Anderson M."/>
            <person name="Anderson S."/>
            <person name="Arachchi H."/>
            <person name="Armbruster J."/>
            <person name="Bachantsang P."/>
            <person name="Baldwin J."/>
            <person name="Barry A."/>
            <person name="Bayul T."/>
            <person name="Blitshsteyn B."/>
            <person name="Bloom T."/>
            <person name="Blye J."/>
            <person name="Boguslavskiy L."/>
            <person name="Borowsky M."/>
            <person name="Boukhgalter B."/>
            <person name="Brunache A."/>
            <person name="Butler J."/>
            <person name="Calixte N."/>
            <person name="Calvo S."/>
            <person name="Camarata J."/>
            <person name="Campo K."/>
            <person name="Chang J."/>
            <person name="Cheshatsang Y."/>
            <person name="Citroen M."/>
            <person name="Collymore A."/>
            <person name="Considine T."/>
            <person name="Cook A."/>
            <person name="Cooke P."/>
            <person name="Corum B."/>
            <person name="Cuomo C."/>
            <person name="David R."/>
            <person name="Dawoe T."/>
            <person name="Degray S."/>
            <person name="Dodge S."/>
            <person name="Dooley K."/>
            <person name="Dorje P."/>
            <person name="Dorjee K."/>
            <person name="Dorris L."/>
            <person name="Duffey N."/>
            <person name="Dupes A."/>
            <person name="Elkins T."/>
            <person name="Engels R."/>
            <person name="Erickson J."/>
            <person name="Farina A."/>
            <person name="Faro S."/>
            <person name="Ferreira P."/>
            <person name="Fischer H."/>
            <person name="Fitzgerald M."/>
            <person name="Foley K."/>
            <person name="Gage D."/>
            <person name="Galagan J."/>
            <person name="Gearin G."/>
            <person name="Gnerre S."/>
            <person name="Gnirke A."/>
            <person name="Goyette A."/>
            <person name="Graham J."/>
            <person name="Grandbois E."/>
            <person name="Gyaltsen K."/>
            <person name="Hafez N."/>
            <person name="Hagopian D."/>
            <person name="Hagos B."/>
            <person name="Hall J."/>
            <person name="Hatcher B."/>
            <person name="Heller A."/>
            <person name="Higgins H."/>
            <person name="Honan T."/>
            <person name="Horn A."/>
            <person name="Houde N."/>
            <person name="Hughes L."/>
            <person name="Hulme W."/>
            <person name="Husby E."/>
            <person name="Iliev I."/>
            <person name="Jaffe D."/>
            <person name="Jones C."/>
            <person name="Kamal M."/>
            <person name="Kamat A."/>
            <person name="Kamvysselis M."/>
            <person name="Karlsson E."/>
            <person name="Kells C."/>
            <person name="Kieu A."/>
            <person name="Kisner P."/>
            <person name="Kodira C."/>
            <person name="Kulbokas E."/>
            <person name="Labutti K."/>
            <person name="Lama D."/>
            <person name="Landers T."/>
            <person name="Leger J."/>
            <person name="Levine S."/>
            <person name="Lewis D."/>
            <person name="Lewis T."/>
            <person name="Lindblad-toh K."/>
            <person name="Liu X."/>
            <person name="Lokyitsang T."/>
            <person name="Lokyitsang Y."/>
            <person name="Lucien O."/>
            <person name="Lui A."/>
            <person name="Ma L.J."/>
            <person name="Mabbitt R."/>
            <person name="Macdonald J."/>
            <person name="Maclean C."/>
            <person name="Major J."/>
            <person name="Manning J."/>
            <person name="Marabella R."/>
            <person name="Maru K."/>
            <person name="Matthews C."/>
            <person name="Mauceli E."/>
            <person name="Mccarthy M."/>
            <person name="Mcdonough S."/>
            <person name="Mcghee T."/>
            <person name="Meldrim J."/>
            <person name="Meneus L."/>
            <person name="Mesirov J."/>
            <person name="Mihalev A."/>
            <person name="Mihova T."/>
            <person name="Mikkelsen T."/>
            <person name="Mlenga V."/>
            <person name="Moru K."/>
            <person name="Mozes J."/>
            <person name="Mulrain L."/>
            <person name="Munson G."/>
            <person name="Naylor J."/>
            <person name="Newes C."/>
            <person name="Nguyen C."/>
            <person name="Nguyen N."/>
            <person name="Nguyen T."/>
            <person name="Nicol R."/>
            <person name="Nielsen C."/>
            <person name="Nizzari M."/>
            <person name="Norbu C."/>
            <person name="Norbu N."/>
            <person name="O'donnell P."/>
            <person name="Okoawo O."/>
            <person name="O'leary S."/>
            <person name="Omotosho B."/>
            <person name="O'neill K."/>
            <person name="Osman S."/>
            <person name="Parker S."/>
            <person name="Perrin D."/>
            <person name="Phunkhang P."/>
            <person name="Piqani B."/>
            <person name="Purcell S."/>
            <person name="Rachupka T."/>
            <person name="Ramasamy U."/>
            <person name="Rameau R."/>
            <person name="Ray V."/>
            <person name="Raymond C."/>
            <person name="Retta R."/>
            <person name="Richardson S."/>
            <person name="Rise C."/>
            <person name="Rodriguez J."/>
            <person name="Rogers J."/>
            <person name="Rogov P."/>
            <person name="Rutman M."/>
            <person name="Schupbach R."/>
            <person name="Seaman C."/>
            <person name="Settipalli S."/>
            <person name="Sharpe T."/>
            <person name="Sheridan J."/>
            <person name="Sherpa N."/>
            <person name="Shi J."/>
            <person name="Smirnov S."/>
            <person name="Smith C."/>
            <person name="Sougnez C."/>
            <person name="Spencer B."/>
            <person name="Stalker J."/>
            <person name="Stange-thomann N."/>
            <person name="Stavropoulos S."/>
            <person name="Stetson K."/>
            <person name="Stone C."/>
            <person name="Stone S."/>
            <person name="Stubbs M."/>
            <person name="Talamas J."/>
            <person name="Tchuinga P."/>
            <person name="Tenzing P."/>
            <person name="Tesfaye S."/>
            <person name="Theodore J."/>
            <person name="Thoulutsang Y."/>
            <person name="Topham K."/>
            <person name="Towey S."/>
            <person name="Tsamla T."/>
            <person name="Tsomo N."/>
            <person name="Vallee D."/>
            <person name="Vassiliev H."/>
            <person name="Venkataraman V."/>
            <person name="Vinson J."/>
            <person name="Vo A."/>
            <person name="Wade C."/>
            <person name="Wang S."/>
            <person name="Wangchuk T."/>
            <person name="Wangdi T."/>
            <person name="Whittaker C."/>
            <person name="Wilkinson J."/>
            <person name="Wu Y."/>
            <person name="Wyman D."/>
            <person name="Yadav S."/>
            <person name="Yang S."/>
            <person name="Yang X."/>
            <person name="Yeager S."/>
            <person name="Yee E."/>
            <person name="Young G."/>
            <person name="Zainoun J."/>
            <person name="Zembeck L."/>
            <person name="Zimmer A."/>
            <person name="Zody M."/>
            <person name="Lander E."/>
        </authorList>
    </citation>
    <scope>NUCLEOTIDE SEQUENCE [LARGE SCALE GENOMIC DNA]</scope>
</reference>
<proteinExistence type="predicted"/>
<dbReference type="PANTHER" id="PTHR12121">
    <property type="entry name" value="CARBON CATABOLITE REPRESSOR PROTEIN 4"/>
    <property type="match status" value="1"/>
</dbReference>
<dbReference type="InterPro" id="IPR036691">
    <property type="entry name" value="Endo/exonu/phosph_ase_sf"/>
</dbReference>
<dbReference type="Gene3D" id="3.60.10.10">
    <property type="entry name" value="Endonuclease/exonuclease/phosphatase"/>
    <property type="match status" value="1"/>
</dbReference>
<reference evidence="1" key="3">
    <citation type="submission" date="2025-09" db="UniProtKB">
        <authorList>
            <consortium name="Ensembl"/>
        </authorList>
    </citation>
    <scope>IDENTIFICATION</scope>
</reference>
<dbReference type="Proteomes" id="UP000007875">
    <property type="component" value="Unassembled WGS sequence"/>
</dbReference>
<accession>H2YGG8</accession>
<keyword evidence="2" id="KW-1185">Reference proteome</keyword>
<evidence type="ECO:0000313" key="2">
    <source>
        <dbReference type="Proteomes" id="UP000007875"/>
    </source>
</evidence>
<protein>
    <recommendedName>
        <fullName evidence="3">Endonuclease/exonuclease/phosphatase domain-containing protein</fullName>
    </recommendedName>
</protein>
<dbReference type="PANTHER" id="PTHR12121:SF34">
    <property type="entry name" value="PROTEIN ANGEL"/>
    <property type="match status" value="1"/>
</dbReference>
<dbReference type="InterPro" id="IPR050410">
    <property type="entry name" value="CCR4/nocturin_mRNA_transcr"/>
</dbReference>
<dbReference type="SUPFAM" id="SSF56219">
    <property type="entry name" value="DNase I-like"/>
    <property type="match status" value="1"/>
</dbReference>
<organism evidence="1 2">
    <name type="scientific">Ciona savignyi</name>
    <name type="common">Pacific transparent sea squirt</name>
    <dbReference type="NCBI Taxonomy" id="51511"/>
    <lineage>
        <taxon>Eukaryota</taxon>
        <taxon>Metazoa</taxon>
        <taxon>Chordata</taxon>
        <taxon>Tunicata</taxon>
        <taxon>Ascidiacea</taxon>
        <taxon>Phlebobranchia</taxon>
        <taxon>Cionidae</taxon>
        <taxon>Ciona</taxon>
    </lineage>
</organism>
<dbReference type="Ensembl" id="ENSCSAVT00000004481.1">
    <property type="protein sequence ID" value="ENSCSAVP00000004417.1"/>
    <property type="gene ID" value="ENSCSAVG00000002615.1"/>
</dbReference>
<evidence type="ECO:0008006" key="3">
    <source>
        <dbReference type="Google" id="ProtNLM"/>
    </source>
</evidence>
<dbReference type="HOGENOM" id="CLU_1467712_0_0_1"/>
<reference evidence="1" key="2">
    <citation type="submission" date="2025-08" db="UniProtKB">
        <authorList>
            <consortium name="Ensembl"/>
        </authorList>
    </citation>
    <scope>IDENTIFICATION</scope>
</reference>
<dbReference type="AlphaFoldDB" id="H2YGG8"/>
<dbReference type="GeneTree" id="ENSGT00940000157391"/>
<sequence length="184" mass="20185">MQRWQSRTGVQPSLLMCGDFNSTPNSPLHQLITSGQLNYKGIAAKQVSGQESHGGVYRELPPILLPQCLFINGNCTYASEKKAINAINYELSHCLGVIKSSNEPHTLEEATTMQNNGATVDYIFYSENNRPEGANVSQRIVNLELQGCLSHISAKDIGKIGGIPNVYHSSDHMPVVAQFRVTVK</sequence>
<evidence type="ECO:0000313" key="1">
    <source>
        <dbReference type="Ensembl" id="ENSCSAVP00000004417.1"/>
    </source>
</evidence>